<evidence type="ECO:0000313" key="2">
    <source>
        <dbReference type="EMBL" id="EEC17361.1"/>
    </source>
</evidence>
<dbReference type="Pfam" id="PF07679">
    <property type="entry name" value="I-set"/>
    <property type="match status" value="1"/>
</dbReference>
<evidence type="ECO:0000313" key="4">
    <source>
        <dbReference type="Proteomes" id="UP000001555"/>
    </source>
</evidence>
<evidence type="ECO:0000259" key="1">
    <source>
        <dbReference type="PROSITE" id="PS50835"/>
    </source>
</evidence>
<accession>B7QET9</accession>
<dbReference type="VEuPathDB" id="VectorBase:ISCI022817"/>
<reference evidence="3" key="2">
    <citation type="submission" date="2020-05" db="UniProtKB">
        <authorList>
            <consortium name="EnsemblMetazoa"/>
        </authorList>
    </citation>
    <scope>IDENTIFICATION</scope>
    <source>
        <strain evidence="3">wikel</strain>
    </source>
</reference>
<dbReference type="VEuPathDB" id="VectorBase:ISCW022817"/>
<dbReference type="AlphaFoldDB" id="B7QET9"/>
<dbReference type="InterPro" id="IPR013783">
    <property type="entry name" value="Ig-like_fold"/>
</dbReference>
<dbReference type="SMART" id="SM00408">
    <property type="entry name" value="IGc2"/>
    <property type="match status" value="1"/>
</dbReference>
<dbReference type="EMBL" id="ABJB010324686">
    <property type="status" value="NOT_ANNOTATED_CDS"/>
    <property type="molecule type" value="Genomic_DNA"/>
</dbReference>
<sequence>MFAYGGCIGIVFSGVARPTRSSEQQGPRFEREPPGLVEFTNSKEASVPCQASGRPAPAVRWIKLPDAVTAAEVPGLRYVRPDGTLVFPKFAPKDLRQDVHSALYRCVATNSVGAVASRDVRVRAGRSWNGLQYGTLDAYPREQGIRIDLAGGVVYPGGRRSWKLFHSVWW</sequence>
<dbReference type="InParanoid" id="B7QET9"/>
<keyword evidence="4" id="KW-1185">Reference proteome</keyword>
<dbReference type="InterPro" id="IPR007110">
    <property type="entry name" value="Ig-like_dom"/>
</dbReference>
<reference evidence="2 4" key="1">
    <citation type="submission" date="2008-03" db="EMBL/GenBank/DDBJ databases">
        <title>Annotation of Ixodes scapularis.</title>
        <authorList>
            <consortium name="Ixodes scapularis Genome Project Consortium"/>
            <person name="Caler E."/>
            <person name="Hannick L.I."/>
            <person name="Bidwell S."/>
            <person name="Joardar V."/>
            <person name="Thiagarajan M."/>
            <person name="Amedeo P."/>
            <person name="Galinsky K.J."/>
            <person name="Schobel S."/>
            <person name="Inman J."/>
            <person name="Hostetler J."/>
            <person name="Miller J."/>
            <person name="Hammond M."/>
            <person name="Megy K."/>
            <person name="Lawson D."/>
            <person name="Kodira C."/>
            <person name="Sutton G."/>
            <person name="Meyer J."/>
            <person name="Hill C.A."/>
            <person name="Birren B."/>
            <person name="Nene V."/>
            <person name="Collins F."/>
            <person name="Alarcon-Chaidez F."/>
            <person name="Wikel S."/>
            <person name="Strausberg R."/>
        </authorList>
    </citation>
    <scope>NUCLEOTIDE SEQUENCE [LARGE SCALE GENOMIC DNA]</scope>
    <source>
        <strain evidence="4">Wikel</strain>
        <strain evidence="2">Wikel colony</strain>
    </source>
</reference>
<dbReference type="VEuPathDB" id="VectorBase:ISCP_025045"/>
<proteinExistence type="predicted"/>
<dbReference type="HOGENOM" id="CLU_1572384_0_0_1"/>
<dbReference type="Proteomes" id="UP000001555">
    <property type="component" value="Unassembled WGS sequence"/>
</dbReference>
<dbReference type="PaxDb" id="6945-B7QET9"/>
<dbReference type="SUPFAM" id="SSF48726">
    <property type="entry name" value="Immunoglobulin"/>
    <property type="match status" value="1"/>
</dbReference>
<evidence type="ECO:0000313" key="3">
    <source>
        <dbReference type="EnsemblMetazoa" id="ISCW022817-PA"/>
    </source>
</evidence>
<dbReference type="EMBL" id="DS922315">
    <property type="protein sequence ID" value="EEC17361.1"/>
    <property type="molecule type" value="Genomic_DNA"/>
</dbReference>
<dbReference type="PROSITE" id="PS50835">
    <property type="entry name" value="IG_LIKE"/>
    <property type="match status" value="1"/>
</dbReference>
<dbReference type="OrthoDB" id="152385at2759"/>
<name>B7QET9_IXOSC</name>
<dbReference type="InterPro" id="IPR013098">
    <property type="entry name" value="Ig_I-set"/>
</dbReference>
<feature type="domain" description="Ig-like" evidence="1">
    <location>
        <begin position="27"/>
        <end position="121"/>
    </location>
</feature>
<dbReference type="Gene3D" id="2.60.40.10">
    <property type="entry name" value="Immunoglobulins"/>
    <property type="match status" value="1"/>
</dbReference>
<organism>
    <name type="scientific">Ixodes scapularis</name>
    <name type="common">Black-legged tick</name>
    <name type="synonym">Deer tick</name>
    <dbReference type="NCBI Taxonomy" id="6945"/>
    <lineage>
        <taxon>Eukaryota</taxon>
        <taxon>Metazoa</taxon>
        <taxon>Ecdysozoa</taxon>
        <taxon>Arthropoda</taxon>
        <taxon>Chelicerata</taxon>
        <taxon>Arachnida</taxon>
        <taxon>Acari</taxon>
        <taxon>Parasitiformes</taxon>
        <taxon>Ixodida</taxon>
        <taxon>Ixodoidea</taxon>
        <taxon>Ixodidae</taxon>
        <taxon>Ixodinae</taxon>
        <taxon>Ixodes</taxon>
    </lineage>
</organism>
<dbReference type="EnsemblMetazoa" id="ISCW022817-RA">
    <property type="protein sequence ID" value="ISCW022817-PA"/>
    <property type="gene ID" value="ISCW022817"/>
</dbReference>
<protein>
    <recommendedName>
        <fullName evidence="1">Ig-like domain-containing protein</fullName>
    </recommendedName>
</protein>
<gene>
    <name evidence="2" type="ORF">IscW_ISCW022817</name>
</gene>
<dbReference type="InterPro" id="IPR036179">
    <property type="entry name" value="Ig-like_dom_sf"/>
</dbReference>
<dbReference type="InterPro" id="IPR003598">
    <property type="entry name" value="Ig_sub2"/>
</dbReference>